<reference evidence="2 3" key="1">
    <citation type="journal article" date="2019" name="Nat. Med.">
        <title>A library of human gut bacterial isolates paired with longitudinal multiomics data enables mechanistic microbiome research.</title>
        <authorList>
            <person name="Poyet M."/>
            <person name="Groussin M."/>
            <person name="Gibbons S.M."/>
            <person name="Avila-Pacheco J."/>
            <person name="Jiang X."/>
            <person name="Kearney S.M."/>
            <person name="Perrotta A.R."/>
            <person name="Berdy B."/>
            <person name="Zhao S."/>
            <person name="Lieberman T.D."/>
            <person name="Swanson P.K."/>
            <person name="Smith M."/>
            <person name="Roesemann S."/>
            <person name="Alexander J.E."/>
            <person name="Rich S.A."/>
            <person name="Livny J."/>
            <person name="Vlamakis H."/>
            <person name="Clish C."/>
            <person name="Bullock K."/>
            <person name="Deik A."/>
            <person name="Scott J."/>
            <person name="Pierce K.A."/>
            <person name="Xavier R.J."/>
            <person name="Alm E.J."/>
        </authorList>
    </citation>
    <scope>NUCLEOTIDE SEQUENCE [LARGE SCALE GENOMIC DNA]</scope>
    <source>
        <strain evidence="2 3">BIOML-A10</strain>
    </source>
</reference>
<evidence type="ECO:0000313" key="3">
    <source>
        <dbReference type="Proteomes" id="UP000422221"/>
    </source>
</evidence>
<dbReference type="EMBL" id="VWMK01000017">
    <property type="protein sequence ID" value="KAA3761478.1"/>
    <property type="molecule type" value="Genomic_DNA"/>
</dbReference>
<feature type="transmembrane region" description="Helical" evidence="1">
    <location>
        <begin position="60"/>
        <end position="78"/>
    </location>
</feature>
<keyword evidence="1" id="KW-0812">Transmembrane</keyword>
<dbReference type="RefSeq" id="WP_005923169.1">
    <property type="nucleotide sequence ID" value="NZ_CABKSE010000001.1"/>
</dbReference>
<name>A0A7J4XFY6_9BACE</name>
<protein>
    <recommendedName>
        <fullName evidence="4">ABC transporter permease</fullName>
    </recommendedName>
</protein>
<feature type="transmembrane region" description="Helical" evidence="1">
    <location>
        <begin position="194"/>
        <end position="214"/>
    </location>
</feature>
<feature type="transmembrane region" description="Helical" evidence="1">
    <location>
        <begin position="168"/>
        <end position="188"/>
    </location>
</feature>
<keyword evidence="1" id="KW-0472">Membrane</keyword>
<dbReference type="AlphaFoldDB" id="A0A7J4XFY6"/>
<keyword evidence="1" id="KW-1133">Transmembrane helix</keyword>
<feature type="transmembrane region" description="Helical" evidence="1">
    <location>
        <begin position="138"/>
        <end position="161"/>
    </location>
</feature>
<organism evidence="2 3">
    <name type="scientific">Bacteroides salyersiae</name>
    <dbReference type="NCBI Taxonomy" id="291644"/>
    <lineage>
        <taxon>Bacteria</taxon>
        <taxon>Pseudomonadati</taxon>
        <taxon>Bacteroidota</taxon>
        <taxon>Bacteroidia</taxon>
        <taxon>Bacteroidales</taxon>
        <taxon>Bacteroidaceae</taxon>
        <taxon>Bacteroides</taxon>
    </lineage>
</organism>
<sequence>MNAIFYKEWIKTRWYLLLALVVTVGFAGYSMLRINRVVTLKGVEHVWEVMLQRDAVFVDLLQYIPLLAGILLAVVQFVPEMHRKCLKLTLHLPYSQLRMVMLMLLYGLLVLLVCFGFNYVLMGFYLQGILASELVRHILLTAAPWYLAGIAGYLLVSWICLEPSWKRRIFNLIVAVLVLRIFFLSTTPEAYNGFLPWLAVCTLLTGTFSWLSIVRFKEGKQD</sequence>
<gene>
    <name evidence="2" type="ORF">F3F73_16430</name>
</gene>
<comment type="caution">
    <text evidence="2">The sequence shown here is derived from an EMBL/GenBank/DDBJ whole genome shotgun (WGS) entry which is preliminary data.</text>
</comment>
<feature type="transmembrane region" description="Helical" evidence="1">
    <location>
        <begin position="12"/>
        <end position="32"/>
    </location>
</feature>
<accession>A0A7J4XFY6</accession>
<feature type="transmembrane region" description="Helical" evidence="1">
    <location>
        <begin position="99"/>
        <end position="126"/>
    </location>
</feature>
<dbReference type="Proteomes" id="UP000422221">
    <property type="component" value="Unassembled WGS sequence"/>
</dbReference>
<proteinExistence type="predicted"/>
<evidence type="ECO:0000313" key="2">
    <source>
        <dbReference type="EMBL" id="KAA3761478.1"/>
    </source>
</evidence>
<dbReference type="GeneID" id="93116853"/>
<evidence type="ECO:0008006" key="4">
    <source>
        <dbReference type="Google" id="ProtNLM"/>
    </source>
</evidence>
<evidence type="ECO:0000256" key="1">
    <source>
        <dbReference type="SAM" id="Phobius"/>
    </source>
</evidence>